<organism evidence="1 2">
    <name type="scientific">Gaopeijia maritima</name>
    <dbReference type="NCBI Taxonomy" id="3119007"/>
    <lineage>
        <taxon>Bacteria</taxon>
        <taxon>Pseudomonadati</taxon>
        <taxon>Gemmatimonadota</taxon>
        <taxon>Longimicrobiia</taxon>
        <taxon>Gaopeijiales</taxon>
        <taxon>Gaopeijiaceae</taxon>
        <taxon>Gaopeijia</taxon>
    </lineage>
</organism>
<reference evidence="1 2" key="1">
    <citation type="submission" date="2024-02" db="EMBL/GenBank/DDBJ databases">
        <title>A novel Gemmatimonadota bacterium.</title>
        <authorList>
            <person name="Du Z.-J."/>
            <person name="Ye Y.-Q."/>
        </authorList>
    </citation>
    <scope>NUCLEOTIDE SEQUENCE [LARGE SCALE GENOMIC DNA]</scope>
    <source>
        <strain evidence="1 2">DH-20</strain>
    </source>
</reference>
<sequence>MVVQNGAEGLWSDGDDWTVEEQFRIGGMNAPEEEAFELFLIGLSVGPQGSLYVLDNLRSQISVFSSDGDFRFRFAGQGGGPGEFDRAAAMGWDSEGRLWVSDALESRIAVFDSLGTVLRTALNPGRRPVNRILYSLHMEPGGTWIDQLSDSPLLYFVRRDTAATIIDTVAALRYPPRPEGGPLEARLRSDEENRALARMLPSFLWTIGPDGTIWEGLTNQGSFAARGASGDTVRIIQTAHRSPTLSEADQQAADLIRDIVSEIPILPQRYQALYAMDDGHLLAQVPGEDQALGRTLDVFDPEGRFLGPLELPFAPHPRAEHVFRGDTIYAVTLDALDVPQIVKAVIQRRP</sequence>
<dbReference type="Proteomes" id="UP001484239">
    <property type="component" value="Unassembled WGS sequence"/>
</dbReference>
<evidence type="ECO:0000313" key="1">
    <source>
        <dbReference type="EMBL" id="MEK9500247.1"/>
    </source>
</evidence>
<dbReference type="RefSeq" id="WP_405284972.1">
    <property type="nucleotide sequence ID" value="NZ_CP144380.1"/>
</dbReference>
<dbReference type="Pfam" id="PF17170">
    <property type="entry name" value="DUF5128"/>
    <property type="match status" value="1"/>
</dbReference>
<dbReference type="Gene3D" id="2.120.10.30">
    <property type="entry name" value="TolB, C-terminal domain"/>
    <property type="match status" value="1"/>
</dbReference>
<dbReference type="InterPro" id="IPR011042">
    <property type="entry name" value="6-blade_b-propeller_TolB-like"/>
</dbReference>
<dbReference type="SUPFAM" id="SSF101898">
    <property type="entry name" value="NHL repeat"/>
    <property type="match status" value="1"/>
</dbReference>
<keyword evidence="2" id="KW-1185">Reference proteome</keyword>
<evidence type="ECO:0000313" key="2">
    <source>
        <dbReference type="Proteomes" id="UP001484239"/>
    </source>
</evidence>
<gene>
    <name evidence="1" type="ORF">WI372_04600</name>
</gene>
<dbReference type="EMBL" id="JBBHLI010000002">
    <property type="protein sequence ID" value="MEK9500247.1"/>
    <property type="molecule type" value="Genomic_DNA"/>
</dbReference>
<protein>
    <submittedName>
        <fullName evidence="1">6-bladed beta-propeller</fullName>
    </submittedName>
</protein>
<name>A0ABU9E6B3_9BACT</name>
<accession>A0ABU9E6B3</accession>
<comment type="caution">
    <text evidence="1">The sequence shown here is derived from an EMBL/GenBank/DDBJ whole genome shotgun (WGS) entry which is preliminary data.</text>
</comment>
<proteinExistence type="predicted"/>